<keyword evidence="8" id="KW-0418">Kinase</keyword>
<comment type="catalytic activity">
    <reaction evidence="12">
        <text>L-threonyl-[protein] + ATP = O-phospho-L-threonyl-[protein] + ADP + H(+)</text>
        <dbReference type="Rhea" id="RHEA:46608"/>
        <dbReference type="Rhea" id="RHEA-COMP:11060"/>
        <dbReference type="Rhea" id="RHEA-COMP:11605"/>
        <dbReference type="ChEBI" id="CHEBI:15378"/>
        <dbReference type="ChEBI" id="CHEBI:30013"/>
        <dbReference type="ChEBI" id="CHEBI:30616"/>
        <dbReference type="ChEBI" id="CHEBI:61977"/>
        <dbReference type="ChEBI" id="CHEBI:456216"/>
        <dbReference type="EC" id="2.7.11.1"/>
    </reaction>
</comment>
<dbReference type="InterPro" id="IPR011009">
    <property type="entry name" value="Kinase-like_dom_sf"/>
</dbReference>
<evidence type="ECO:0000259" key="15">
    <source>
        <dbReference type="PROSITE" id="PS50011"/>
    </source>
</evidence>
<dbReference type="FunFam" id="1.10.510.10:FF:000035">
    <property type="entry name" value="Putative receptor-like serine/threonine-protein kinase"/>
    <property type="match status" value="1"/>
</dbReference>
<dbReference type="PROSITE" id="PS50011">
    <property type="entry name" value="PROTEIN_KINASE_DOM"/>
    <property type="match status" value="1"/>
</dbReference>
<feature type="binding site" evidence="14">
    <location>
        <position position="100"/>
    </location>
    <ligand>
        <name>ATP</name>
        <dbReference type="ChEBI" id="CHEBI:30616"/>
    </ligand>
</feature>
<feature type="domain" description="Protein kinase" evidence="15">
    <location>
        <begin position="72"/>
        <end position="349"/>
    </location>
</feature>
<dbReference type="EMBL" id="JAKOGI010000003">
    <property type="protein sequence ID" value="KAJ8452777.1"/>
    <property type="molecule type" value="Genomic_DNA"/>
</dbReference>
<gene>
    <name evidence="16" type="ORF">Cgig2_005113</name>
</gene>
<reference evidence="16" key="1">
    <citation type="submission" date="2022-04" db="EMBL/GenBank/DDBJ databases">
        <title>Carnegiea gigantea Genome sequencing and assembly v2.</title>
        <authorList>
            <person name="Copetti D."/>
            <person name="Sanderson M.J."/>
            <person name="Burquez A."/>
            <person name="Wojciechowski M.F."/>
        </authorList>
    </citation>
    <scope>NUCLEOTIDE SEQUENCE</scope>
    <source>
        <strain evidence="16">SGP5-SGP5p</strain>
        <tissue evidence="16">Aerial part</tissue>
    </source>
</reference>
<keyword evidence="17" id="KW-1185">Reference proteome</keyword>
<evidence type="ECO:0000256" key="10">
    <source>
        <dbReference type="ARBA" id="ARBA00022989"/>
    </source>
</evidence>
<comment type="caution">
    <text evidence="16">The sequence shown here is derived from an EMBL/GenBank/DDBJ whole genome shotgun (WGS) entry which is preliminary data.</text>
</comment>
<dbReference type="GO" id="GO:0016020">
    <property type="term" value="C:membrane"/>
    <property type="evidence" value="ECO:0007669"/>
    <property type="project" value="UniProtKB-SubCell"/>
</dbReference>
<comment type="subcellular location">
    <subcellularLocation>
        <location evidence="1">Membrane</location>
        <topology evidence="1">Single-pass membrane protein</topology>
    </subcellularLocation>
</comment>
<evidence type="ECO:0000256" key="4">
    <source>
        <dbReference type="ARBA" id="ARBA00022553"/>
    </source>
</evidence>
<dbReference type="PANTHER" id="PTHR47984">
    <property type="entry name" value="OS01G0323000 PROTEIN"/>
    <property type="match status" value="1"/>
</dbReference>
<dbReference type="PROSITE" id="PS00107">
    <property type="entry name" value="PROTEIN_KINASE_ATP"/>
    <property type="match status" value="1"/>
</dbReference>
<evidence type="ECO:0000256" key="14">
    <source>
        <dbReference type="PROSITE-ProRule" id="PRU10141"/>
    </source>
</evidence>
<dbReference type="PANTHER" id="PTHR47984:SF22">
    <property type="entry name" value="OS03G0125600 PROTEIN"/>
    <property type="match status" value="1"/>
</dbReference>
<dbReference type="GO" id="GO:0005524">
    <property type="term" value="F:ATP binding"/>
    <property type="evidence" value="ECO:0007669"/>
    <property type="project" value="UniProtKB-UniRule"/>
</dbReference>
<dbReference type="Gene3D" id="1.10.510.10">
    <property type="entry name" value="Transferase(Phosphotransferase) domain 1"/>
    <property type="match status" value="1"/>
</dbReference>
<keyword evidence="4" id="KW-0597">Phosphoprotein</keyword>
<evidence type="ECO:0000256" key="9">
    <source>
        <dbReference type="ARBA" id="ARBA00022840"/>
    </source>
</evidence>
<evidence type="ECO:0000256" key="6">
    <source>
        <dbReference type="ARBA" id="ARBA00022692"/>
    </source>
</evidence>
<keyword evidence="9 14" id="KW-0067">ATP-binding</keyword>
<dbReference type="InterPro" id="IPR001245">
    <property type="entry name" value="Ser-Thr/Tyr_kinase_cat_dom"/>
</dbReference>
<dbReference type="OrthoDB" id="4062651at2759"/>
<evidence type="ECO:0000256" key="7">
    <source>
        <dbReference type="ARBA" id="ARBA00022741"/>
    </source>
</evidence>
<dbReference type="SUPFAM" id="SSF56112">
    <property type="entry name" value="Protein kinase-like (PK-like)"/>
    <property type="match status" value="1"/>
</dbReference>
<dbReference type="InterPro" id="IPR000719">
    <property type="entry name" value="Prot_kinase_dom"/>
</dbReference>
<keyword evidence="3" id="KW-0723">Serine/threonine-protein kinase</keyword>
<sequence>MDIQDQEAPLSTNHIHFHKPKGMECGIIRPSNYNLTLGKELGAEQNNVKGRRSYSSFHCFSFEEIVDFTNNFDEGNLIGVGSYGKVYHGILLDGIQVVVKELFLSSVKAEEFRSMMEAIPNITHKNLVKMIGYCVKDWQPYARYILVSEYVDNGNLHHWLHEDEVGDISIPLSWRTRMNIISGIAKGLAYMHEDVDPKMVHGRLQSCKVLLDRHWNPKISEFAVGRVLGLKRRLFTDAGYMASEYAMAGEMDEKSDVYSFGILVMEIISGRKPIDHDRPKEEIQLVEWLKLMVSIQNYKQILDPRITQVPPLKELKRVLLIALRCVDLTPENRPKMGQVIHMLQPNDLLLSDVSNKKCQVFCFQ</sequence>
<evidence type="ECO:0000256" key="2">
    <source>
        <dbReference type="ARBA" id="ARBA00012513"/>
    </source>
</evidence>
<evidence type="ECO:0000313" key="17">
    <source>
        <dbReference type="Proteomes" id="UP001153076"/>
    </source>
</evidence>
<protein>
    <recommendedName>
        <fullName evidence="2">non-specific serine/threonine protein kinase</fullName>
        <ecNumber evidence="2">2.7.11.1</ecNumber>
    </recommendedName>
</protein>
<proteinExistence type="predicted"/>
<evidence type="ECO:0000256" key="13">
    <source>
        <dbReference type="ARBA" id="ARBA00048679"/>
    </source>
</evidence>
<name>A0A9Q1L2A5_9CARY</name>
<organism evidence="16 17">
    <name type="scientific">Carnegiea gigantea</name>
    <dbReference type="NCBI Taxonomy" id="171969"/>
    <lineage>
        <taxon>Eukaryota</taxon>
        <taxon>Viridiplantae</taxon>
        <taxon>Streptophyta</taxon>
        <taxon>Embryophyta</taxon>
        <taxon>Tracheophyta</taxon>
        <taxon>Spermatophyta</taxon>
        <taxon>Magnoliopsida</taxon>
        <taxon>eudicotyledons</taxon>
        <taxon>Gunneridae</taxon>
        <taxon>Pentapetalae</taxon>
        <taxon>Caryophyllales</taxon>
        <taxon>Cactineae</taxon>
        <taxon>Cactaceae</taxon>
        <taxon>Cactoideae</taxon>
        <taxon>Echinocereeae</taxon>
        <taxon>Carnegiea</taxon>
    </lineage>
</organism>
<accession>A0A9Q1L2A5</accession>
<dbReference type="GO" id="GO:0004674">
    <property type="term" value="F:protein serine/threonine kinase activity"/>
    <property type="evidence" value="ECO:0007669"/>
    <property type="project" value="UniProtKB-KW"/>
</dbReference>
<evidence type="ECO:0000256" key="8">
    <source>
        <dbReference type="ARBA" id="ARBA00022777"/>
    </source>
</evidence>
<dbReference type="Pfam" id="PF07714">
    <property type="entry name" value="PK_Tyr_Ser-Thr"/>
    <property type="match status" value="1"/>
</dbReference>
<comment type="catalytic activity">
    <reaction evidence="13">
        <text>L-seryl-[protein] + ATP = O-phospho-L-seryl-[protein] + ADP + H(+)</text>
        <dbReference type="Rhea" id="RHEA:17989"/>
        <dbReference type="Rhea" id="RHEA-COMP:9863"/>
        <dbReference type="Rhea" id="RHEA-COMP:11604"/>
        <dbReference type="ChEBI" id="CHEBI:15378"/>
        <dbReference type="ChEBI" id="CHEBI:29999"/>
        <dbReference type="ChEBI" id="CHEBI:30616"/>
        <dbReference type="ChEBI" id="CHEBI:83421"/>
        <dbReference type="ChEBI" id="CHEBI:456216"/>
        <dbReference type="EC" id="2.7.11.1"/>
    </reaction>
</comment>
<keyword evidence="10" id="KW-1133">Transmembrane helix</keyword>
<keyword evidence="6" id="KW-0812">Transmembrane</keyword>
<evidence type="ECO:0000313" key="16">
    <source>
        <dbReference type="EMBL" id="KAJ8452777.1"/>
    </source>
</evidence>
<evidence type="ECO:0000256" key="3">
    <source>
        <dbReference type="ARBA" id="ARBA00022527"/>
    </source>
</evidence>
<dbReference type="EC" id="2.7.11.1" evidence="2"/>
<dbReference type="InterPro" id="IPR017441">
    <property type="entry name" value="Protein_kinase_ATP_BS"/>
</dbReference>
<keyword evidence="5" id="KW-0808">Transferase</keyword>
<keyword evidence="11" id="KW-0472">Membrane</keyword>
<dbReference type="AlphaFoldDB" id="A0A9Q1L2A5"/>
<evidence type="ECO:0000256" key="1">
    <source>
        <dbReference type="ARBA" id="ARBA00004167"/>
    </source>
</evidence>
<evidence type="ECO:0000256" key="5">
    <source>
        <dbReference type="ARBA" id="ARBA00022679"/>
    </source>
</evidence>
<keyword evidence="7 14" id="KW-0547">Nucleotide-binding</keyword>
<dbReference type="Gene3D" id="3.30.200.20">
    <property type="entry name" value="Phosphorylase Kinase, domain 1"/>
    <property type="match status" value="1"/>
</dbReference>
<dbReference type="Proteomes" id="UP001153076">
    <property type="component" value="Unassembled WGS sequence"/>
</dbReference>
<evidence type="ECO:0000256" key="11">
    <source>
        <dbReference type="ARBA" id="ARBA00023136"/>
    </source>
</evidence>
<dbReference type="InterPro" id="IPR052232">
    <property type="entry name" value="RLK_Ser/Thr-Kinase"/>
</dbReference>
<evidence type="ECO:0000256" key="12">
    <source>
        <dbReference type="ARBA" id="ARBA00047899"/>
    </source>
</evidence>